<evidence type="ECO:0000313" key="8">
    <source>
        <dbReference type="Proteomes" id="UP000593892"/>
    </source>
</evidence>
<keyword evidence="1 4" id="KW-0349">Heme</keyword>
<feature type="compositionally biased region" description="Low complexity" evidence="5">
    <location>
        <begin position="450"/>
        <end position="462"/>
    </location>
</feature>
<dbReference type="Gene3D" id="1.10.760.10">
    <property type="entry name" value="Cytochrome c-like domain"/>
    <property type="match status" value="1"/>
</dbReference>
<evidence type="ECO:0000256" key="5">
    <source>
        <dbReference type="SAM" id="MobiDB-lite"/>
    </source>
</evidence>
<organism evidence="7 8">
    <name type="scientific">Paludibaculum fermentans</name>
    <dbReference type="NCBI Taxonomy" id="1473598"/>
    <lineage>
        <taxon>Bacteria</taxon>
        <taxon>Pseudomonadati</taxon>
        <taxon>Acidobacteriota</taxon>
        <taxon>Terriglobia</taxon>
        <taxon>Bryobacterales</taxon>
        <taxon>Bryobacteraceae</taxon>
        <taxon>Paludibaculum</taxon>
    </lineage>
</organism>
<evidence type="ECO:0000256" key="1">
    <source>
        <dbReference type="ARBA" id="ARBA00022617"/>
    </source>
</evidence>
<evidence type="ECO:0000259" key="6">
    <source>
        <dbReference type="PROSITE" id="PS51007"/>
    </source>
</evidence>
<dbReference type="InterPro" id="IPR036909">
    <property type="entry name" value="Cyt_c-like_dom_sf"/>
</dbReference>
<dbReference type="SUPFAM" id="SSF46626">
    <property type="entry name" value="Cytochrome c"/>
    <property type="match status" value="1"/>
</dbReference>
<dbReference type="EMBL" id="CP063849">
    <property type="protein sequence ID" value="QOY86847.1"/>
    <property type="molecule type" value="Genomic_DNA"/>
</dbReference>
<dbReference type="InterPro" id="IPR009056">
    <property type="entry name" value="Cyt_c-like_dom"/>
</dbReference>
<dbReference type="InterPro" id="IPR013039">
    <property type="entry name" value="DUF1588"/>
</dbReference>
<dbReference type="Proteomes" id="UP000593892">
    <property type="component" value="Chromosome"/>
</dbReference>
<dbReference type="RefSeq" id="WP_194448516.1">
    <property type="nucleotide sequence ID" value="NZ_CP063849.1"/>
</dbReference>
<evidence type="ECO:0000256" key="4">
    <source>
        <dbReference type="PROSITE-ProRule" id="PRU00433"/>
    </source>
</evidence>
<sequence>MAVPDDVGRPLRIRLLPGLSSARHIVGLLGLGTLGVFVPLQAAEVPAAPAAAILKKNCFLCHGQANHMAGINLQEMTAQPDIGASFEKWEKVATVLEQKRMPPARMPQPEDAQRSDVINWVRSSLKDYAKKHDGDPGRVTVRRLTSGEYGYTIQDLTGLELDVQRNLVNDEVGGEGFTNFADVQFTQDANIERYLEVAKSVADRAVLGAGPLSFYQDPGKTGFEMSAIHRIQKIYQDNGFRTVSGEGGQPFGLERYGKALFVAWNYKHRLALGQPTATLVALAQREGIAPRFAEHIWTVMNTPALMHPSSDVVERWRNLPAPIAGKPADIAAARKGCEEIQKYLTTWPSWLFARGDLAAGGAGDERPLMFNDESLKAEVRQKFKFARLGRRAGPTGPPPVTGGIARIYLNVVLVNSSGDEKPSIVWRNPTVQFRSARMATPPATPPVPPSSESTSSQATSGSQKPPAPGVTELQLANPKFVGADKLPRHPLQSVITDEFAAKLGFGKSLDGTEVGPADFASLGSTFFDVKVPDGISVFELQVEAEIGGNHEQVLRVTFSDRADGSTRGVPVWGLVGDPKSKGYQAWKAGVLEFARILPPNSNSEAAPADKDPIPEPFDNTYNVPEHDDFVIKVKYIRDDQFLVNHVLDKATRTRLDQAWMDLYASFDYHDSYMQLLAAKFKYDLKGLTMTKMSKAEVEAMPDPLRKYVRPIIAHYGVVMAAKTAGQAGHLDDCLRFASRAWRRPVTESEKAELRDFYTRLRQEENLDHQKAIRALLTRILVSPAFLYRVEQAPQQAGLRPVSNWEMASRLSYFLWSSMPDEELRRAAATGELSNPPLLNRQVKRMLADEKARRMATEFFGQWLGFYRFDQHRGVDTTRFPEFSDEVKSAMYDESISFFEHIIRKDRPVREILHADYTFLNQPLAKHYGIQKEIKSKDEVELVEGATALQRGGALRLGTMLTVTSAPLRTSPVKRGDWVLRRILGTPTPPPPADAGSIPADEKAFGGLTLREKLKAHQRNASCAGCHTRIDPLGFPFERYDAVGRVRTKYNDGKPVEDSSATADNTQISGVDGLLKYLDTQQDLVNRTMARKLIGYALGRTILASDQSLVERLSHEGPNATFSQLVNEVVASKQFRYRRGPEPAPARPAAAATASAATLPRNDVLTAKAGAQ</sequence>
<dbReference type="KEGG" id="pfer:IRI77_29310"/>
<feature type="compositionally biased region" description="Low complexity" evidence="5">
    <location>
        <begin position="1146"/>
        <end position="1156"/>
    </location>
</feature>
<evidence type="ECO:0000313" key="7">
    <source>
        <dbReference type="EMBL" id="QOY86847.1"/>
    </source>
</evidence>
<reference evidence="7 8" key="1">
    <citation type="submission" date="2020-10" db="EMBL/GenBank/DDBJ databases">
        <title>Complete genome sequence of Paludibaculum fermentans P105T, a facultatively anaerobic acidobacterium capable of dissimilatory Fe(III) reduction.</title>
        <authorList>
            <person name="Dedysh S.N."/>
            <person name="Beletsky A.V."/>
            <person name="Kulichevskaya I.S."/>
            <person name="Mardanov A.V."/>
            <person name="Ravin N.V."/>
        </authorList>
    </citation>
    <scope>NUCLEOTIDE SEQUENCE [LARGE SCALE GENOMIC DNA]</scope>
    <source>
        <strain evidence="7 8">P105</strain>
    </source>
</reference>
<dbReference type="Pfam" id="PF07624">
    <property type="entry name" value="PSD2"/>
    <property type="match status" value="1"/>
</dbReference>
<accession>A0A7S7NNE5</accession>
<gene>
    <name evidence="7" type="ORF">IRI77_29310</name>
</gene>
<feature type="domain" description="Cytochrome c" evidence="6">
    <location>
        <begin position="45"/>
        <end position="125"/>
    </location>
</feature>
<dbReference type="GO" id="GO:0009055">
    <property type="term" value="F:electron transfer activity"/>
    <property type="evidence" value="ECO:0007669"/>
    <property type="project" value="InterPro"/>
</dbReference>
<dbReference type="Pfam" id="PF07637">
    <property type="entry name" value="PSD5"/>
    <property type="match status" value="1"/>
</dbReference>
<keyword evidence="3 4" id="KW-0408">Iron</keyword>
<dbReference type="GO" id="GO:0046872">
    <property type="term" value="F:metal ion binding"/>
    <property type="evidence" value="ECO:0007669"/>
    <property type="project" value="UniProtKB-KW"/>
</dbReference>
<dbReference type="Pfam" id="PF07626">
    <property type="entry name" value="PSD3"/>
    <property type="match status" value="1"/>
</dbReference>
<proteinExistence type="predicted"/>
<dbReference type="Pfam" id="PF07627">
    <property type="entry name" value="PSCyt3"/>
    <property type="match status" value="1"/>
</dbReference>
<dbReference type="AlphaFoldDB" id="A0A7S7NNE5"/>
<dbReference type="GO" id="GO:0020037">
    <property type="term" value="F:heme binding"/>
    <property type="evidence" value="ECO:0007669"/>
    <property type="project" value="InterPro"/>
</dbReference>
<keyword evidence="2 4" id="KW-0479">Metal-binding</keyword>
<protein>
    <submittedName>
        <fullName evidence="7">DUF1592 domain-containing protein</fullName>
    </submittedName>
</protein>
<dbReference type="InterPro" id="IPR011478">
    <property type="entry name" value="DUF1585"/>
</dbReference>
<name>A0A7S7NNE5_PALFE</name>
<dbReference type="PROSITE" id="PS51007">
    <property type="entry name" value="CYTC"/>
    <property type="match status" value="1"/>
</dbReference>
<feature type="region of interest" description="Disordered" evidence="5">
    <location>
        <begin position="438"/>
        <end position="471"/>
    </location>
</feature>
<dbReference type="InterPro" id="IPR013036">
    <property type="entry name" value="DUF1587"/>
</dbReference>
<feature type="region of interest" description="Disordered" evidence="5">
    <location>
        <begin position="1137"/>
        <end position="1156"/>
    </location>
</feature>
<dbReference type="InterPro" id="IPR013042">
    <property type="entry name" value="DUF1592"/>
</dbReference>
<dbReference type="Pfam" id="PF07631">
    <property type="entry name" value="PSD4"/>
    <property type="match status" value="1"/>
</dbReference>
<dbReference type="InterPro" id="IPR013043">
    <property type="entry name" value="DUF1595"/>
</dbReference>
<evidence type="ECO:0000256" key="2">
    <source>
        <dbReference type="ARBA" id="ARBA00022723"/>
    </source>
</evidence>
<evidence type="ECO:0000256" key="3">
    <source>
        <dbReference type="ARBA" id="ARBA00023004"/>
    </source>
</evidence>
<dbReference type="Pfam" id="PF13442">
    <property type="entry name" value="Cytochrome_CBB3"/>
    <property type="match status" value="1"/>
</dbReference>
<keyword evidence="8" id="KW-1185">Reference proteome</keyword>